<comment type="caution">
    <text evidence="1">The sequence shown here is derived from an EMBL/GenBank/DDBJ whole genome shotgun (WGS) entry which is preliminary data.</text>
</comment>
<gene>
    <name evidence="1" type="primary">WDR6_1</name>
    <name evidence="1" type="ORF">LTR37_004394</name>
</gene>
<sequence>MQHEHHRVPVTALAFLQQDILLTGEGTYINAYNGECKLLISVLVFERHAVHGIVVCEDTVLVWSGPLTRSFHVDISREGDLTLTLGDVQSVGDWILDAAFVSTCEGPRVAGIVTAHNALWLVKIFSISTTGCANATKLERLLPGSNCILYSAHIQWLSSSTCLIASGTAFGDIIVWSATLTADGDTFSTQCQTHYTFSAHEGSVFGVHISSPLTLPASTTERRVLASCSDDRNIKLWDISDLSTGCAALAEIQRDTGVGSAPGDSSGLAPPCLARVMGHTSRIWHVRFVLSACGSELERLLSFGEDASVITWTIRRNGDPSHLPYAFEKEDVIGAHSGKHIWSVALSGAGSIATGGADGAIALRSGNQHTAPVRQIPWALLNHTGGGDNFRAYCFVDIDTFVATTDHGCIVVVNLTRESGLPSVTELSGPISGLRGYSVIASAGSVAFIAGTDGAVFSYAHRTEQFSKLIHVDGKTAGLFTCDNSTPGMALLITSVGKRSAELLLLDIDPESAALIVTKTLHLDLPLGWLVTTFACHVGADTTSRYVALGSRSGANAIYHIHEGTTSDAIDCTLLNETVHGKEAVTTLNWARQEPVAKPSNWIFSTGRDGTLAVHQVVVRDGQMKLHLAHQLSLPFGPNIEGLDLSRERGLTAWGFKSKHFIVYNISSQRESVSVECGGAHRNWAYQPMENGGTFVWTKASKLYRKTQSTSSYELLNHGSHGREIKSAAVSSASLERQILATGAEDTDIKLFRLEGGGFRCLQTIRRHNTGIQHLRWSDNGQYLFSSGGFEEFFIWKISSGVPYIDTGVTCESKHPRSGASDLRIMGFEVDVEAVSMSKSSSPCLRITMAYSDSTVKLWRYQGQTWELLVTADYLMACITHVAGLGESSSAFITAATDGHVAHWEHNTQHGQLRWTKRHKVHQNAIHATTSHTLADGSTLFITGGDDNAIGISRIASPEQETNTLLIPRAHAAAVTGLATVRVGECTYWLASAGIDQRVKLWEISIDAACAGVEGIAVRRLQDVFTAVADVSSLDVCRLEGGGLGVVVCGVGMDLWRLPSVGRMNRCDEIEV</sequence>
<organism evidence="1 2">
    <name type="scientific">Vermiconidia calcicola</name>
    <dbReference type="NCBI Taxonomy" id="1690605"/>
    <lineage>
        <taxon>Eukaryota</taxon>
        <taxon>Fungi</taxon>
        <taxon>Dikarya</taxon>
        <taxon>Ascomycota</taxon>
        <taxon>Pezizomycotina</taxon>
        <taxon>Dothideomycetes</taxon>
        <taxon>Dothideomycetidae</taxon>
        <taxon>Mycosphaerellales</taxon>
        <taxon>Extremaceae</taxon>
        <taxon>Vermiconidia</taxon>
    </lineage>
</organism>
<evidence type="ECO:0000313" key="2">
    <source>
        <dbReference type="Proteomes" id="UP001281147"/>
    </source>
</evidence>
<keyword evidence="2" id="KW-1185">Reference proteome</keyword>
<proteinExistence type="predicted"/>
<accession>A0ACC3NM99</accession>
<protein>
    <submittedName>
        <fullName evidence="1">WD repeat-containing protein 6</fullName>
    </submittedName>
</protein>
<evidence type="ECO:0000313" key="1">
    <source>
        <dbReference type="EMBL" id="KAK3719536.1"/>
    </source>
</evidence>
<reference evidence="1" key="1">
    <citation type="submission" date="2023-07" db="EMBL/GenBank/DDBJ databases">
        <title>Black Yeasts Isolated from many extreme environments.</title>
        <authorList>
            <person name="Coleine C."/>
            <person name="Stajich J.E."/>
            <person name="Selbmann L."/>
        </authorList>
    </citation>
    <scope>NUCLEOTIDE SEQUENCE</scope>
    <source>
        <strain evidence="1">CCFEE 5714</strain>
    </source>
</reference>
<dbReference type="Proteomes" id="UP001281147">
    <property type="component" value="Unassembled WGS sequence"/>
</dbReference>
<name>A0ACC3NM99_9PEZI</name>
<dbReference type="EMBL" id="JAUTXU010000026">
    <property type="protein sequence ID" value="KAK3719536.1"/>
    <property type="molecule type" value="Genomic_DNA"/>
</dbReference>